<dbReference type="InterPro" id="IPR032377">
    <property type="entry name" value="STAR_dimer"/>
</dbReference>
<keyword evidence="1" id="KW-0217">Developmental protein</keyword>
<dbReference type="AlphaFoldDB" id="A0A090LH00"/>
<sequence length="401" mass="45102">METTQQIEMMNKKLEKHHEDCCTTFLTPKKKTTSSVSSELEILKENVGSRNITMDYLIGLLKEKKYLMMFPQFFPNLDRLLDEEISRVRMSLFQCDFTNIELELPEPKGDVTVVQEKVFVPVKDHPDYNFVGRILGPRGMTAKQLEQETGCKIMVRGKGSLRDKKKEEENLGKPNWEHLEEELHVLIQCEDTPNRSKIKIKNAIMQVNKLLVPAPEGSDELKRKQLMELAIINGTYRPSTSLKYPISSPRLIPPLSSIPTLPGGNNRTMSCPMYPNSPFNPPSPLGTPPLSAGMTEKTSSPNPLPQMRFDYNSSTLDSLFHQMGINGFTNTFLAGGGGYPTTPSVFNTPTNQETFTYFPDNKKCCNKQRRSSTSTSSSTDKKRTPNTSESSGSGSVNKKHH</sequence>
<dbReference type="EMBL" id="LN609529">
    <property type="protein sequence ID" value="CEF66740.1"/>
    <property type="molecule type" value="Genomic_DNA"/>
</dbReference>
<dbReference type="InterPro" id="IPR036612">
    <property type="entry name" value="KH_dom_type_1_sf"/>
</dbReference>
<evidence type="ECO:0000256" key="2">
    <source>
        <dbReference type="ARBA" id="ARBA00022884"/>
    </source>
</evidence>
<dbReference type="STRING" id="34506.A0A090LH00"/>
<reference evidence="6 7" key="1">
    <citation type="submission" date="2014-09" db="EMBL/GenBank/DDBJ databases">
        <authorList>
            <person name="Martin A.A."/>
        </authorList>
    </citation>
    <scope>NUCLEOTIDE SEQUENCE</scope>
    <source>
        <strain evidence="7">ED321</strain>
        <strain evidence="6">ED321 Heterogonic</strain>
    </source>
</reference>
<dbReference type="PANTHER" id="PTHR11208:SF125">
    <property type="entry name" value="KH DOMAIN-CONTAINING RNA-BINDING PROTEIN QKI"/>
    <property type="match status" value="1"/>
</dbReference>
<accession>A0A090LH00</accession>
<evidence type="ECO:0000259" key="5">
    <source>
        <dbReference type="SMART" id="SM00322"/>
    </source>
</evidence>
<dbReference type="CTD" id="36379105"/>
<dbReference type="InterPro" id="IPR045071">
    <property type="entry name" value="BBP-like"/>
</dbReference>
<dbReference type="InterPro" id="IPR055256">
    <property type="entry name" value="KH_1_KHDC4/BBP-like"/>
</dbReference>
<dbReference type="Proteomes" id="UP000035682">
    <property type="component" value="Unplaced"/>
</dbReference>
<evidence type="ECO:0000313" key="8">
    <source>
        <dbReference type="WBParaSite" id="SRAE_2000140600.1"/>
    </source>
</evidence>
<dbReference type="RefSeq" id="XP_024505940.1">
    <property type="nucleotide sequence ID" value="XM_024652355.1"/>
</dbReference>
<name>A0A090LH00_STRRB</name>
<feature type="region of interest" description="Disordered" evidence="4">
    <location>
        <begin position="279"/>
        <end position="303"/>
    </location>
</feature>
<dbReference type="OrthoDB" id="6777263at2759"/>
<dbReference type="GO" id="GO:0005634">
    <property type="term" value="C:nucleus"/>
    <property type="evidence" value="ECO:0007669"/>
    <property type="project" value="TreeGrafter"/>
</dbReference>
<keyword evidence="2 3" id="KW-0694">RNA-binding</keyword>
<evidence type="ECO:0000256" key="1">
    <source>
        <dbReference type="ARBA" id="ARBA00022473"/>
    </source>
</evidence>
<evidence type="ECO:0000313" key="7">
    <source>
        <dbReference type="Proteomes" id="UP000035682"/>
    </source>
</evidence>
<organism evidence="6">
    <name type="scientific">Strongyloides ratti</name>
    <name type="common">Parasitic roundworm</name>
    <dbReference type="NCBI Taxonomy" id="34506"/>
    <lineage>
        <taxon>Eukaryota</taxon>
        <taxon>Metazoa</taxon>
        <taxon>Ecdysozoa</taxon>
        <taxon>Nematoda</taxon>
        <taxon>Chromadorea</taxon>
        <taxon>Rhabditida</taxon>
        <taxon>Tylenchina</taxon>
        <taxon>Panagrolaimomorpha</taxon>
        <taxon>Strongyloidoidea</taxon>
        <taxon>Strongyloididae</taxon>
        <taxon>Strongyloides</taxon>
    </lineage>
</organism>
<reference evidence="8" key="2">
    <citation type="submission" date="2020-12" db="UniProtKB">
        <authorList>
            <consortium name="WormBaseParasite"/>
        </authorList>
    </citation>
    <scope>IDENTIFICATION</scope>
</reference>
<dbReference type="PROSITE" id="PS50084">
    <property type="entry name" value="KH_TYPE_1"/>
    <property type="match status" value="1"/>
</dbReference>
<protein>
    <submittedName>
        <fullName evidence="6">Protein quaking</fullName>
    </submittedName>
</protein>
<evidence type="ECO:0000256" key="3">
    <source>
        <dbReference type="PROSITE-ProRule" id="PRU00117"/>
    </source>
</evidence>
<keyword evidence="7" id="KW-1185">Reference proteome</keyword>
<dbReference type="FunFam" id="3.30.1370.10:FF:000028">
    <property type="entry name" value="protein quaking isoform X2"/>
    <property type="match status" value="1"/>
</dbReference>
<feature type="region of interest" description="Disordered" evidence="4">
    <location>
        <begin position="361"/>
        <end position="401"/>
    </location>
</feature>
<dbReference type="SUPFAM" id="SSF54791">
    <property type="entry name" value="Eukaryotic type KH-domain (KH-domain type I)"/>
    <property type="match status" value="1"/>
</dbReference>
<dbReference type="GO" id="GO:0003729">
    <property type="term" value="F:mRNA binding"/>
    <property type="evidence" value="ECO:0007669"/>
    <property type="project" value="TreeGrafter"/>
</dbReference>
<dbReference type="eggNOG" id="KOG1588">
    <property type="taxonomic scope" value="Eukaryota"/>
</dbReference>
<evidence type="ECO:0000256" key="4">
    <source>
        <dbReference type="SAM" id="MobiDB-lite"/>
    </source>
</evidence>
<gene>
    <name evidence="6 8 9" type="ORF">SRAE_2000140600</name>
</gene>
<dbReference type="GO" id="GO:0048024">
    <property type="term" value="P:regulation of mRNA splicing, via spliceosome"/>
    <property type="evidence" value="ECO:0007669"/>
    <property type="project" value="TreeGrafter"/>
</dbReference>
<dbReference type="PANTHER" id="PTHR11208">
    <property type="entry name" value="RNA-BINDING PROTEIN RELATED"/>
    <property type="match status" value="1"/>
</dbReference>
<feature type="compositionally biased region" description="Polar residues" evidence="4">
    <location>
        <begin position="385"/>
        <end position="401"/>
    </location>
</feature>
<dbReference type="InterPro" id="IPR004087">
    <property type="entry name" value="KH_dom"/>
</dbReference>
<dbReference type="Pfam" id="PF22675">
    <property type="entry name" value="KH-I_KHDC4-BBP"/>
    <property type="match status" value="1"/>
</dbReference>
<dbReference type="SMART" id="SM00322">
    <property type="entry name" value="KH"/>
    <property type="match status" value="1"/>
</dbReference>
<evidence type="ECO:0000313" key="9">
    <source>
        <dbReference type="WormBase" id="SRAE_2000140600"/>
    </source>
</evidence>
<feature type="domain" description="K Homology" evidence="5">
    <location>
        <begin position="112"/>
        <end position="212"/>
    </location>
</feature>
<dbReference type="Gene3D" id="3.30.1370.10">
    <property type="entry name" value="K Homology domain, type 1"/>
    <property type="match status" value="1"/>
</dbReference>
<dbReference type="Pfam" id="PF16544">
    <property type="entry name" value="STAR_dimer"/>
    <property type="match status" value="1"/>
</dbReference>
<proteinExistence type="predicted"/>
<dbReference type="Gene3D" id="1.20.5.4010">
    <property type="match status" value="1"/>
</dbReference>
<dbReference type="WormBase" id="SRAE_2000140600">
    <property type="protein sequence ID" value="SRP00762"/>
    <property type="gene ID" value="WBGene00261611"/>
</dbReference>
<dbReference type="GeneID" id="36379105"/>
<dbReference type="WBParaSite" id="SRAE_2000140600.1">
    <property type="protein sequence ID" value="SRAE_2000140600.1"/>
    <property type="gene ID" value="WBGene00261611"/>
</dbReference>
<evidence type="ECO:0000313" key="6">
    <source>
        <dbReference type="EMBL" id="CEF66740.1"/>
    </source>
</evidence>